<keyword evidence="2" id="KW-1185">Reference proteome</keyword>
<dbReference type="PRINTS" id="PR00413">
    <property type="entry name" value="HADHALOGNASE"/>
</dbReference>
<dbReference type="NCBIfam" id="TIGR01509">
    <property type="entry name" value="HAD-SF-IA-v3"/>
    <property type="match status" value="1"/>
</dbReference>
<evidence type="ECO:0000313" key="1">
    <source>
        <dbReference type="EMBL" id="EKB32337.1"/>
    </source>
</evidence>
<dbReference type="InterPro" id="IPR023198">
    <property type="entry name" value="PGP-like_dom2"/>
</dbReference>
<organism evidence="1 2">
    <name type="scientific">Sutterella wadsworthensis 2_1_59BFAA</name>
    <dbReference type="NCBI Taxonomy" id="742823"/>
    <lineage>
        <taxon>Bacteria</taxon>
        <taxon>Pseudomonadati</taxon>
        <taxon>Pseudomonadota</taxon>
        <taxon>Betaproteobacteria</taxon>
        <taxon>Burkholderiales</taxon>
        <taxon>Sutterellaceae</taxon>
        <taxon>Sutterella</taxon>
    </lineage>
</organism>
<proteinExistence type="predicted"/>
<dbReference type="AlphaFoldDB" id="K1JXE1"/>
<dbReference type="Gene3D" id="3.40.50.1000">
    <property type="entry name" value="HAD superfamily/HAD-like"/>
    <property type="match status" value="1"/>
</dbReference>
<dbReference type="InterPro" id="IPR036412">
    <property type="entry name" value="HAD-like_sf"/>
</dbReference>
<dbReference type="HOGENOM" id="CLU_045011_13_1_4"/>
<dbReference type="Proteomes" id="UP000005835">
    <property type="component" value="Unassembled WGS sequence"/>
</dbReference>
<dbReference type="eggNOG" id="COG0637">
    <property type="taxonomic scope" value="Bacteria"/>
</dbReference>
<dbReference type="SUPFAM" id="SSF56784">
    <property type="entry name" value="HAD-like"/>
    <property type="match status" value="1"/>
</dbReference>
<gene>
    <name evidence="1" type="ORF">HMPREF9465_00020</name>
</gene>
<evidence type="ECO:0000313" key="2">
    <source>
        <dbReference type="Proteomes" id="UP000005835"/>
    </source>
</evidence>
<comment type="caution">
    <text evidence="1">The sequence shown here is derived from an EMBL/GenBank/DDBJ whole genome shotgun (WGS) entry which is preliminary data.</text>
</comment>
<dbReference type="CDD" id="cd07505">
    <property type="entry name" value="HAD_BPGM-like"/>
    <property type="match status" value="1"/>
</dbReference>
<dbReference type="EMBL" id="ADMG01000002">
    <property type="protein sequence ID" value="EKB32337.1"/>
    <property type="molecule type" value="Genomic_DNA"/>
</dbReference>
<dbReference type="GO" id="GO:0016791">
    <property type="term" value="F:phosphatase activity"/>
    <property type="evidence" value="ECO:0007669"/>
    <property type="project" value="TreeGrafter"/>
</dbReference>
<accession>K1JXE1</accession>
<keyword evidence="1" id="KW-0378">Hydrolase</keyword>
<dbReference type="Gene3D" id="1.10.150.240">
    <property type="entry name" value="Putative phosphatase, domain 2"/>
    <property type="match status" value="1"/>
</dbReference>
<dbReference type="SFLD" id="SFLDS00003">
    <property type="entry name" value="Haloacid_Dehalogenase"/>
    <property type="match status" value="1"/>
</dbReference>
<dbReference type="SFLD" id="SFLDG01129">
    <property type="entry name" value="C1.5:_HAD__Beta-PGM__Phosphata"/>
    <property type="match status" value="1"/>
</dbReference>
<dbReference type="PATRIC" id="fig|742823.3.peg.21"/>
<name>K1JXE1_9BURK</name>
<dbReference type="OrthoDB" id="5293434at2"/>
<dbReference type="InterPro" id="IPR023214">
    <property type="entry name" value="HAD_sf"/>
</dbReference>
<protein>
    <submittedName>
        <fullName evidence="1">HAD hydrolase, family IA</fullName>
    </submittedName>
</protein>
<dbReference type="PANTHER" id="PTHR18901">
    <property type="entry name" value="2-DEOXYGLUCOSE-6-PHOSPHATE PHOSPHATASE 2"/>
    <property type="match status" value="1"/>
</dbReference>
<dbReference type="PANTHER" id="PTHR18901:SF38">
    <property type="entry name" value="PSEUDOURIDINE-5'-PHOSPHATASE"/>
    <property type="match status" value="1"/>
</dbReference>
<reference evidence="1 2" key="1">
    <citation type="submission" date="2012-05" db="EMBL/GenBank/DDBJ databases">
        <title>The Genome Sequence of Sutterella wadsworthensis 2_1_59BFAA.</title>
        <authorList>
            <consortium name="The Broad Institute Genome Sequencing Platform"/>
            <person name="Earl A."/>
            <person name="Ward D."/>
            <person name="Feldgarden M."/>
            <person name="Gevers D."/>
            <person name="Daigneault M."/>
            <person name="Strauss J."/>
            <person name="Allen-Vercoe E."/>
            <person name="Walker B."/>
            <person name="Young S.K."/>
            <person name="Zeng Q."/>
            <person name="Gargeya S."/>
            <person name="Fitzgerald M."/>
            <person name="Haas B."/>
            <person name="Abouelleil A."/>
            <person name="Alvarado L."/>
            <person name="Arachchi H.M."/>
            <person name="Berlin A.M."/>
            <person name="Chapman S.B."/>
            <person name="Goldberg J."/>
            <person name="Griggs A."/>
            <person name="Gujja S."/>
            <person name="Hansen M."/>
            <person name="Howarth C."/>
            <person name="Imamovic A."/>
            <person name="Larimer J."/>
            <person name="McCowen C."/>
            <person name="Montmayeur A."/>
            <person name="Murphy C."/>
            <person name="Neiman D."/>
            <person name="Pearson M."/>
            <person name="Priest M."/>
            <person name="Roberts A."/>
            <person name="Saif S."/>
            <person name="Shea T."/>
            <person name="Sisk P."/>
            <person name="Sykes S."/>
            <person name="Wortman J."/>
            <person name="Nusbaum C."/>
            <person name="Birren B."/>
        </authorList>
    </citation>
    <scope>NUCLEOTIDE SEQUENCE [LARGE SCALE GENOMIC DNA]</scope>
    <source>
        <strain evidence="1 2">2_1_59BFAA</strain>
    </source>
</reference>
<dbReference type="RefSeq" id="WP_005432906.1">
    <property type="nucleotide sequence ID" value="NZ_JH815513.1"/>
</dbReference>
<dbReference type="InterPro" id="IPR006439">
    <property type="entry name" value="HAD-SF_hydro_IA"/>
</dbReference>
<sequence>MLKGKKAVIFDLDGTLIDSLGIWSAVDELLATSLGRPDLAADPVTLARLREDALVRHALEPNPYVGFCADLAAFCGSPLPGEEVHRERYHISRALLKSDVRLKPGAAAFVKTLSERGFKLAVATTTKRANIDIYETVNPHIAPELAFSSVFDAILTRENVSRIKPDPEVYHLALETLGVRADEALVFEDSLPGLRAAHAAGIQTVVVRDPWSEADRARLLEEADAHVDSLCDAPEICGFTRS</sequence>
<dbReference type="STRING" id="742823.HMPREF9465_00020"/>
<dbReference type="Pfam" id="PF00702">
    <property type="entry name" value="Hydrolase"/>
    <property type="match status" value="1"/>
</dbReference>